<proteinExistence type="inferred from homology"/>
<keyword evidence="2" id="KW-0808">Transferase</keyword>
<keyword evidence="3 5" id="KW-0418">Kinase</keyword>
<reference evidence="5 6" key="1">
    <citation type="journal article" date="2013" name="Stand. Genomic Sci.">
        <title>Genome sequence of the reddish-pigmented Rubellimicrobium thermophilum type strain (DSM 16684(T)), a member of the Roseobacter clade.</title>
        <authorList>
            <person name="Fiebig A."/>
            <person name="Riedel T."/>
            <person name="Gronow S."/>
            <person name="Petersen J."/>
            <person name="Klenk H.P."/>
            <person name="Goker M."/>
        </authorList>
    </citation>
    <scope>NUCLEOTIDE SEQUENCE [LARGE SCALE GENOMIC DNA]</scope>
    <source>
        <strain evidence="5 6">DSM 16684</strain>
    </source>
</reference>
<evidence type="ECO:0000256" key="1">
    <source>
        <dbReference type="ARBA" id="ARBA00010688"/>
    </source>
</evidence>
<evidence type="ECO:0000256" key="2">
    <source>
        <dbReference type="ARBA" id="ARBA00022679"/>
    </source>
</evidence>
<evidence type="ECO:0000313" key="5">
    <source>
        <dbReference type="EMBL" id="EPX84911.1"/>
    </source>
</evidence>
<name>S9QU43_9RHOB</name>
<dbReference type="Pfam" id="PF00294">
    <property type="entry name" value="PfkB"/>
    <property type="match status" value="1"/>
</dbReference>
<evidence type="ECO:0000259" key="4">
    <source>
        <dbReference type="Pfam" id="PF00294"/>
    </source>
</evidence>
<accession>S9QU43</accession>
<dbReference type="PANTHER" id="PTHR43320">
    <property type="entry name" value="SUGAR KINASE"/>
    <property type="match status" value="1"/>
</dbReference>
<evidence type="ECO:0000313" key="6">
    <source>
        <dbReference type="Proteomes" id="UP000015346"/>
    </source>
</evidence>
<organism evidence="5 6">
    <name type="scientific">Rubellimicrobium thermophilum DSM 16684</name>
    <dbReference type="NCBI Taxonomy" id="1123069"/>
    <lineage>
        <taxon>Bacteria</taxon>
        <taxon>Pseudomonadati</taxon>
        <taxon>Pseudomonadota</taxon>
        <taxon>Alphaproteobacteria</taxon>
        <taxon>Rhodobacterales</taxon>
        <taxon>Roseobacteraceae</taxon>
        <taxon>Rubellimicrobium</taxon>
    </lineage>
</organism>
<sequence>MTAPRFQVVGIGNAIVDVIAPADDAFLDRMGIAKGIMQLIERDRAEALYAAMEAPRQVPGGSVANTMAGCGNLGLRTAFIGRVRDDALGRFYAGAMAEEGTVFANPPVPAAMPADGNPAGAGPADRDLPTSRSMIFFSPDGERSMNTYLGISAELGPEDVRADVAGAAAILLLEGYLYDRPAGKAAFETAARLTRRSGGMAGIALSDPFCVDRHRADFRRLVRELDYVIGNQHEWESLYECGLAEALRRAAQDCGLVVCTRSGDEVILIRGEERVVVPVRRLTPVDATGAGDLFAAGFLYGLIHGMPLETAGRMGCLAAAEVISHVGARPEGDLRQLFREAGLPVAETV</sequence>
<dbReference type="InterPro" id="IPR029056">
    <property type="entry name" value="Ribokinase-like"/>
</dbReference>
<protein>
    <submittedName>
        <fullName evidence="5">Sugar kinase, ribokinase family</fullName>
    </submittedName>
</protein>
<dbReference type="STRING" id="1123069.ruthe_01908"/>
<dbReference type="Proteomes" id="UP000015346">
    <property type="component" value="Unassembled WGS sequence"/>
</dbReference>
<comment type="similarity">
    <text evidence="1">Belongs to the carbohydrate kinase PfkB family.</text>
</comment>
<dbReference type="CDD" id="cd01168">
    <property type="entry name" value="adenosine_kinase"/>
    <property type="match status" value="1"/>
</dbReference>
<dbReference type="EMBL" id="AOLV01000019">
    <property type="protein sequence ID" value="EPX84911.1"/>
    <property type="molecule type" value="Genomic_DNA"/>
</dbReference>
<dbReference type="InterPro" id="IPR052700">
    <property type="entry name" value="Carb_kinase_PfkB-like"/>
</dbReference>
<dbReference type="PANTHER" id="PTHR43320:SF3">
    <property type="entry name" value="CARBOHYDRATE KINASE PFKB DOMAIN-CONTAINING PROTEIN"/>
    <property type="match status" value="1"/>
</dbReference>
<dbReference type="OrthoDB" id="9813569at2"/>
<dbReference type="PATRIC" id="fig|1123069.3.peg.1876"/>
<gene>
    <name evidence="5" type="ORF">ruthe_01908</name>
</gene>
<feature type="domain" description="Carbohydrate kinase PfkB" evidence="4">
    <location>
        <begin position="126"/>
        <end position="329"/>
    </location>
</feature>
<dbReference type="RefSeq" id="WP_021097995.1">
    <property type="nucleotide sequence ID" value="NZ_KE557321.1"/>
</dbReference>
<dbReference type="GO" id="GO:0016301">
    <property type="term" value="F:kinase activity"/>
    <property type="evidence" value="ECO:0007669"/>
    <property type="project" value="UniProtKB-KW"/>
</dbReference>
<evidence type="ECO:0000256" key="3">
    <source>
        <dbReference type="ARBA" id="ARBA00022777"/>
    </source>
</evidence>
<dbReference type="HOGENOM" id="CLU_027634_5_1_5"/>
<dbReference type="SUPFAM" id="SSF53613">
    <property type="entry name" value="Ribokinase-like"/>
    <property type="match status" value="1"/>
</dbReference>
<dbReference type="InterPro" id="IPR011611">
    <property type="entry name" value="PfkB_dom"/>
</dbReference>
<dbReference type="AlphaFoldDB" id="S9QU43"/>
<dbReference type="Gene3D" id="3.40.1190.20">
    <property type="match status" value="1"/>
</dbReference>
<comment type="caution">
    <text evidence="5">The sequence shown here is derived from an EMBL/GenBank/DDBJ whole genome shotgun (WGS) entry which is preliminary data.</text>
</comment>
<keyword evidence="6" id="KW-1185">Reference proteome</keyword>